<sequence length="109" mass="12360">MSMSREEQLKILGQMKDSDIDYSDIPATDAEFWQEATVNSPLKVPVTLQLDPSVVASWYIKVWRRNGSYSTAMPLNLKSVGTQTLSKKSNWNPSYRLPPVGSLRVRRSN</sequence>
<dbReference type="EMBL" id="SFBF01000367">
    <property type="protein sequence ID" value="TRU42819.1"/>
    <property type="molecule type" value="Genomic_DNA"/>
</dbReference>
<evidence type="ECO:0000313" key="2">
    <source>
        <dbReference type="Proteomes" id="UP000320293"/>
    </source>
</evidence>
<accession>A0A552F7X9</accession>
<dbReference type="Proteomes" id="UP000320293">
    <property type="component" value="Unassembled WGS sequence"/>
</dbReference>
<protein>
    <submittedName>
        <fullName evidence="1">Uncharacterized protein</fullName>
    </submittedName>
</protein>
<evidence type="ECO:0000313" key="1">
    <source>
        <dbReference type="EMBL" id="TRU42819.1"/>
    </source>
</evidence>
<gene>
    <name evidence="1" type="ORF">EWV91_19625</name>
</gene>
<name>A0A552F7X9_MICAE</name>
<proteinExistence type="predicted"/>
<comment type="caution">
    <text evidence="1">The sequence shown here is derived from an EMBL/GenBank/DDBJ whole genome shotgun (WGS) entry which is preliminary data.</text>
</comment>
<organism evidence="1 2">
    <name type="scientific">Microcystis aeruginosa Ma_QC_Ca_00000000_S207</name>
    <dbReference type="NCBI Taxonomy" id="2486251"/>
    <lineage>
        <taxon>Bacteria</taxon>
        <taxon>Bacillati</taxon>
        <taxon>Cyanobacteriota</taxon>
        <taxon>Cyanophyceae</taxon>
        <taxon>Oscillatoriophycideae</taxon>
        <taxon>Chroococcales</taxon>
        <taxon>Microcystaceae</taxon>
        <taxon>Microcystis</taxon>
    </lineage>
</organism>
<reference evidence="1 2" key="1">
    <citation type="submission" date="2019-01" db="EMBL/GenBank/DDBJ databases">
        <title>Coherence of Microcystis species and biogeography revealed through population genomics.</title>
        <authorList>
            <person name="Perez-Carrascal O.M."/>
            <person name="Terrat Y."/>
            <person name="Giani A."/>
            <person name="Fortin N."/>
            <person name="Tromas N."/>
            <person name="Shapiro B.J."/>
        </authorList>
    </citation>
    <scope>NUCLEOTIDE SEQUENCE [LARGE SCALE GENOMIC DNA]</scope>
    <source>
        <strain evidence="1">Ma_QC_Ca_00000000_S207</strain>
    </source>
</reference>
<dbReference type="AlphaFoldDB" id="A0A552F7X9"/>